<gene>
    <name evidence="2" type="ORF">GSTENG00002989001</name>
</gene>
<feature type="compositionally biased region" description="Basic and acidic residues" evidence="1">
    <location>
        <begin position="140"/>
        <end position="149"/>
    </location>
</feature>
<proteinExistence type="predicted"/>
<feature type="compositionally biased region" description="Basic residues" evidence="1">
    <location>
        <begin position="62"/>
        <end position="73"/>
    </location>
</feature>
<feature type="compositionally biased region" description="Low complexity" evidence="1">
    <location>
        <begin position="110"/>
        <end position="119"/>
    </location>
</feature>
<sequence>LSALRCHTRMRAAGGPLHRPQYGENGWQRSRQGAGELAPEDLHRGAPRGPGGHSGGADQRRGGGRGVRHRRRGAGPGGAESLAGARRDASGRYAEYGPGGGGRGGGVPAGGRASAAGAEPAEREHPPGQPLRGAHLQGVPERDGAESAL</sequence>
<reference evidence="2" key="2">
    <citation type="submission" date="2004-02" db="EMBL/GenBank/DDBJ databases">
        <authorList>
            <consortium name="Genoscope"/>
            <consortium name="Whitehead Institute Centre for Genome Research"/>
        </authorList>
    </citation>
    <scope>NUCLEOTIDE SEQUENCE</scope>
</reference>
<evidence type="ECO:0000256" key="1">
    <source>
        <dbReference type="SAM" id="MobiDB-lite"/>
    </source>
</evidence>
<feature type="non-terminal residue" evidence="2">
    <location>
        <position position="1"/>
    </location>
</feature>
<organism evidence="2">
    <name type="scientific">Tetraodon nigroviridis</name>
    <name type="common">Spotted green pufferfish</name>
    <name type="synonym">Chelonodon nigroviridis</name>
    <dbReference type="NCBI Taxonomy" id="99883"/>
    <lineage>
        <taxon>Eukaryota</taxon>
        <taxon>Metazoa</taxon>
        <taxon>Chordata</taxon>
        <taxon>Craniata</taxon>
        <taxon>Vertebrata</taxon>
        <taxon>Euteleostomi</taxon>
        <taxon>Actinopterygii</taxon>
        <taxon>Neopterygii</taxon>
        <taxon>Teleostei</taxon>
        <taxon>Neoteleostei</taxon>
        <taxon>Acanthomorphata</taxon>
        <taxon>Eupercaria</taxon>
        <taxon>Tetraodontiformes</taxon>
        <taxon>Tetradontoidea</taxon>
        <taxon>Tetraodontidae</taxon>
        <taxon>Tetraodon</taxon>
    </lineage>
</organism>
<feature type="region of interest" description="Disordered" evidence="1">
    <location>
        <begin position="1"/>
        <end position="149"/>
    </location>
</feature>
<reference evidence="2" key="1">
    <citation type="journal article" date="2004" name="Nature">
        <title>Genome duplication in the teleost fish Tetraodon nigroviridis reveals the early vertebrate proto-karyotype.</title>
        <authorList>
            <person name="Jaillon O."/>
            <person name="Aury J.-M."/>
            <person name="Brunet F."/>
            <person name="Petit J.-L."/>
            <person name="Stange-Thomann N."/>
            <person name="Mauceli E."/>
            <person name="Bouneau L."/>
            <person name="Fischer C."/>
            <person name="Ozouf-Costaz C."/>
            <person name="Bernot A."/>
            <person name="Nicaud S."/>
            <person name="Jaffe D."/>
            <person name="Fisher S."/>
            <person name="Lutfalla G."/>
            <person name="Dossat C."/>
            <person name="Segurens B."/>
            <person name="Dasilva C."/>
            <person name="Salanoubat M."/>
            <person name="Levy M."/>
            <person name="Boudet N."/>
            <person name="Castellano S."/>
            <person name="Anthouard V."/>
            <person name="Jubin C."/>
            <person name="Castelli V."/>
            <person name="Katinka M."/>
            <person name="Vacherie B."/>
            <person name="Biemont C."/>
            <person name="Skalli Z."/>
            <person name="Cattolico L."/>
            <person name="Poulain J."/>
            <person name="De Berardinis V."/>
            <person name="Cruaud C."/>
            <person name="Duprat S."/>
            <person name="Brottier P."/>
            <person name="Coutanceau J.-P."/>
            <person name="Gouzy J."/>
            <person name="Parra G."/>
            <person name="Lardier G."/>
            <person name="Chapple C."/>
            <person name="McKernan K.J."/>
            <person name="McEwan P."/>
            <person name="Bosak S."/>
            <person name="Kellis M."/>
            <person name="Volff J.-N."/>
            <person name="Guigo R."/>
            <person name="Zody M.C."/>
            <person name="Mesirov J."/>
            <person name="Lindblad-Toh K."/>
            <person name="Birren B."/>
            <person name="Nusbaum C."/>
            <person name="Kahn D."/>
            <person name="Robinson-Rechavi M."/>
            <person name="Laudet V."/>
            <person name="Schachter V."/>
            <person name="Quetier F."/>
            <person name="Saurin W."/>
            <person name="Scarpelli C."/>
            <person name="Wincker P."/>
            <person name="Lander E.S."/>
            <person name="Weissenbach J."/>
            <person name="Roest Crollius H."/>
        </authorList>
    </citation>
    <scope>NUCLEOTIDE SEQUENCE [LARGE SCALE GENOMIC DNA]</scope>
</reference>
<name>Q4TD49_TETNG</name>
<accession>Q4TD49</accession>
<dbReference type="KEGG" id="tng:GSTEN00002989G001"/>
<feature type="compositionally biased region" description="Basic residues" evidence="1">
    <location>
        <begin position="1"/>
        <end position="10"/>
    </location>
</feature>
<protein>
    <submittedName>
        <fullName evidence="2">(spotted green pufferfish) hypothetical protein</fullName>
    </submittedName>
</protein>
<comment type="caution">
    <text evidence="2">The sequence shown here is derived from an EMBL/GenBank/DDBJ whole genome shotgun (WGS) entry which is preliminary data.</text>
</comment>
<feature type="compositionally biased region" description="Gly residues" evidence="1">
    <location>
        <begin position="97"/>
        <end position="109"/>
    </location>
</feature>
<dbReference type="AlphaFoldDB" id="Q4TD49"/>
<dbReference type="EMBL" id="CAAE01006516">
    <property type="protein sequence ID" value="CAF89183.1"/>
    <property type="molecule type" value="Genomic_DNA"/>
</dbReference>
<evidence type="ECO:0000313" key="2">
    <source>
        <dbReference type="EMBL" id="CAF89183.1"/>
    </source>
</evidence>